<dbReference type="CDD" id="cd00082">
    <property type="entry name" value="HisKA"/>
    <property type="match status" value="1"/>
</dbReference>
<dbReference type="PROSITE" id="PS50046">
    <property type="entry name" value="PHYTOCHROME_2"/>
    <property type="match status" value="1"/>
</dbReference>
<dbReference type="Pfam" id="PF02518">
    <property type="entry name" value="HATPase_c"/>
    <property type="match status" value="1"/>
</dbReference>
<dbReference type="InterPro" id="IPR013515">
    <property type="entry name" value="Phytochrome_cen-reg"/>
</dbReference>
<feature type="domain" description="Phytochrome chromophore attachment site" evidence="13">
    <location>
        <begin position="169"/>
        <end position="327"/>
    </location>
</feature>
<evidence type="ECO:0000256" key="4">
    <source>
        <dbReference type="ARBA" id="ARBA00012438"/>
    </source>
</evidence>
<dbReference type="PANTHER" id="PTHR42878:SF15">
    <property type="entry name" value="BACTERIOPHYTOCHROME"/>
    <property type="match status" value="1"/>
</dbReference>
<proteinExistence type="inferred from homology"/>
<reference evidence="15 16" key="1">
    <citation type="submission" date="2018-06" db="EMBL/GenBank/DDBJ databases">
        <authorList>
            <consortium name="Pathogen Informatics"/>
            <person name="Doyle S."/>
        </authorList>
    </citation>
    <scope>NUCLEOTIDE SEQUENCE [LARGE SCALE GENOMIC DNA]</scope>
    <source>
        <strain evidence="15 16">NCTC10894</strain>
    </source>
</reference>
<evidence type="ECO:0000313" key="15">
    <source>
        <dbReference type="EMBL" id="SUE42334.1"/>
    </source>
</evidence>
<evidence type="ECO:0000256" key="12">
    <source>
        <dbReference type="SAM" id="MobiDB-lite"/>
    </source>
</evidence>
<evidence type="ECO:0000256" key="10">
    <source>
        <dbReference type="ARBA" id="ARBA00022991"/>
    </source>
</evidence>
<accession>A0AAJ5D7C8</accession>
<dbReference type="SUPFAM" id="SSF55785">
    <property type="entry name" value="PYP-like sensor domain (PAS domain)"/>
    <property type="match status" value="1"/>
</dbReference>
<comment type="catalytic activity">
    <reaction evidence="1">
        <text>ATP + protein L-histidine = ADP + protein N-phospho-L-histidine.</text>
        <dbReference type="EC" id="2.7.13.3"/>
    </reaction>
</comment>
<evidence type="ECO:0000256" key="5">
    <source>
        <dbReference type="ARBA" id="ARBA00022543"/>
    </source>
</evidence>
<dbReference type="Pfam" id="PF08446">
    <property type="entry name" value="PAS_2"/>
    <property type="match status" value="1"/>
</dbReference>
<dbReference type="Gene3D" id="3.30.450.40">
    <property type="match status" value="1"/>
</dbReference>
<keyword evidence="11" id="KW-0675">Receptor</keyword>
<dbReference type="InterPro" id="IPR029016">
    <property type="entry name" value="GAF-like_dom_sf"/>
</dbReference>
<dbReference type="PRINTS" id="PR00344">
    <property type="entry name" value="BCTRLSENSOR"/>
</dbReference>
<dbReference type="GO" id="GO:0030295">
    <property type="term" value="F:protein kinase activator activity"/>
    <property type="evidence" value="ECO:0007669"/>
    <property type="project" value="TreeGrafter"/>
</dbReference>
<dbReference type="GO" id="GO:0000155">
    <property type="term" value="F:phosphorelay sensor kinase activity"/>
    <property type="evidence" value="ECO:0007669"/>
    <property type="project" value="InterPro"/>
</dbReference>
<dbReference type="InterPro" id="IPR050351">
    <property type="entry name" value="BphY/WalK/GraS-like"/>
</dbReference>
<dbReference type="GO" id="GO:0009881">
    <property type="term" value="F:photoreceptor activity"/>
    <property type="evidence" value="ECO:0007669"/>
    <property type="project" value="UniProtKB-KW"/>
</dbReference>
<evidence type="ECO:0000256" key="1">
    <source>
        <dbReference type="ARBA" id="ARBA00000085"/>
    </source>
</evidence>
<dbReference type="GO" id="GO:0007234">
    <property type="term" value="P:osmosensory signaling via phosphorelay pathway"/>
    <property type="evidence" value="ECO:0007669"/>
    <property type="project" value="TreeGrafter"/>
</dbReference>
<dbReference type="InterPro" id="IPR036097">
    <property type="entry name" value="HisK_dim/P_sf"/>
</dbReference>
<dbReference type="InterPro" id="IPR035965">
    <property type="entry name" value="PAS-like_dom_sf"/>
</dbReference>
<sequence>MLDMRHAATVGLHGRPGASLPQNMSLHSPLIADVDAVHGTGLEATIQPRGVLLCLSEPDLQICQVSANLEAALDTAVQSALQAPVELVIGMAGREALERALTMHSVDDHPLYFGTVHTPRGQVLDAVVHRHKGVLILELEPASHAAAGAFASMYPLVRTFVSSLQAVSSVDTVAELAAREVHRLTHFGRVVVCRLEGDGALRVLAEARDAAIGSLLGAHLPISDVSPDVPALHGRNPLRLVADVHEAPVGLVPPLNPLTDAPTDLTYVALRGASPAERDAMRRVGAAASLTLALTVRGQLWGVIACHHARPCPLSFEVRTACEHLAQILALQIEAKEDRAEIAHRLELRRILVRLLAAMTDRENFQDGLLEHPSDLLRFASANSAAIVRRDECVRVGAAPDAQSILRLTEWLAREHPGEIFHTDRLAALYPDGAALLPQASGVLAVQVSQLHRHYVLWFRTEAPHSVPRPAGPLEGADDAHDADAEIAAAPASVEPRRRQVARASRPWRTSEVETAAEFRYAVLNIVLRRAEEAAELAGELRRANHELEAFSYSVSHDLRAPLRHIAGYAELLDETEGDHVSARGRHFLQTISESSRFAGKLVDDLLTFSQMGRGALRLADVDLTQLMRGIARDVSADQQGRHIEWHIAALPVVRADPAFLQLAVRNLLSNAVKYTRDRNPARIRIEAEDTPTETVVRIADNGVGFSMEYVDKLFGVFQRLHRMDEFEGTGIGLANVRRIIERHGGRTWAEGELDRGATFYFTLPRTPEPHEAAEPGAGRPSVRGLA</sequence>
<dbReference type="AlphaFoldDB" id="A0AAJ5D7C8"/>
<dbReference type="InterPro" id="IPR003594">
    <property type="entry name" value="HATPase_dom"/>
</dbReference>
<comment type="similarity">
    <text evidence="3">In the N-terminal section; belongs to the phytochrome family.</text>
</comment>
<dbReference type="GO" id="GO:0009584">
    <property type="term" value="P:detection of visible light"/>
    <property type="evidence" value="ECO:0007669"/>
    <property type="project" value="InterPro"/>
</dbReference>
<evidence type="ECO:0000256" key="3">
    <source>
        <dbReference type="ARBA" id="ARBA00006402"/>
    </source>
</evidence>
<evidence type="ECO:0000256" key="6">
    <source>
        <dbReference type="ARBA" id="ARBA00022553"/>
    </source>
</evidence>
<dbReference type="SMART" id="SM00388">
    <property type="entry name" value="HisKA"/>
    <property type="match status" value="1"/>
</dbReference>
<dbReference type="GO" id="GO:0006355">
    <property type="term" value="P:regulation of DNA-templated transcription"/>
    <property type="evidence" value="ECO:0007669"/>
    <property type="project" value="InterPro"/>
</dbReference>
<dbReference type="SUPFAM" id="SSF55781">
    <property type="entry name" value="GAF domain-like"/>
    <property type="match status" value="2"/>
</dbReference>
<dbReference type="InterPro" id="IPR013654">
    <property type="entry name" value="PAS_2"/>
</dbReference>
<keyword evidence="8 15" id="KW-0808">Transferase</keyword>
<organism evidence="15 16">
    <name type="scientific">Ralstonia mannitolilytica</name>
    <dbReference type="NCBI Taxonomy" id="105219"/>
    <lineage>
        <taxon>Bacteria</taxon>
        <taxon>Pseudomonadati</taxon>
        <taxon>Pseudomonadota</taxon>
        <taxon>Betaproteobacteria</taxon>
        <taxon>Burkholderiales</taxon>
        <taxon>Burkholderiaceae</taxon>
        <taxon>Ralstonia</taxon>
    </lineage>
</organism>
<dbReference type="InterPro" id="IPR043150">
    <property type="entry name" value="Phytochrome_PHY_sf"/>
</dbReference>
<evidence type="ECO:0000256" key="9">
    <source>
        <dbReference type="ARBA" id="ARBA00022777"/>
    </source>
</evidence>
<dbReference type="InterPro" id="IPR003661">
    <property type="entry name" value="HisK_dim/P_dom"/>
</dbReference>
<gene>
    <name evidence="15" type="primary">cph1</name>
    <name evidence="15" type="ORF">NCTC10894_04465</name>
</gene>
<dbReference type="GO" id="GO:0005886">
    <property type="term" value="C:plasma membrane"/>
    <property type="evidence" value="ECO:0007669"/>
    <property type="project" value="UniProtKB-SubCell"/>
</dbReference>
<keyword evidence="5" id="KW-0600">Photoreceptor protein</keyword>
<evidence type="ECO:0000256" key="7">
    <source>
        <dbReference type="ARBA" id="ARBA00022606"/>
    </source>
</evidence>
<comment type="caution">
    <text evidence="15">The sequence shown here is derived from an EMBL/GenBank/DDBJ whole genome shotgun (WGS) entry which is preliminary data.</text>
</comment>
<dbReference type="GO" id="GO:0000156">
    <property type="term" value="F:phosphorelay response regulator activity"/>
    <property type="evidence" value="ECO:0007669"/>
    <property type="project" value="TreeGrafter"/>
</dbReference>
<comment type="subcellular location">
    <subcellularLocation>
        <location evidence="2">Cell inner membrane</location>
        <topology evidence="2">Multi-pass membrane protein</topology>
    </subcellularLocation>
</comment>
<dbReference type="Pfam" id="PF00512">
    <property type="entry name" value="HisKA"/>
    <property type="match status" value="1"/>
</dbReference>
<evidence type="ECO:0000313" key="16">
    <source>
        <dbReference type="Proteomes" id="UP000255008"/>
    </source>
</evidence>
<dbReference type="SUPFAM" id="SSF47384">
    <property type="entry name" value="Homodimeric domain of signal transducing histidine kinase"/>
    <property type="match status" value="1"/>
</dbReference>
<dbReference type="Gene3D" id="3.30.565.10">
    <property type="entry name" value="Histidine kinase-like ATPase, C-terminal domain"/>
    <property type="match status" value="1"/>
</dbReference>
<dbReference type="EMBL" id="UGVE01000003">
    <property type="protein sequence ID" value="SUE42334.1"/>
    <property type="molecule type" value="Genomic_DNA"/>
</dbReference>
<feature type="domain" description="Histidine kinase" evidence="14">
    <location>
        <begin position="554"/>
        <end position="768"/>
    </location>
</feature>
<dbReference type="PANTHER" id="PTHR42878">
    <property type="entry name" value="TWO-COMPONENT HISTIDINE KINASE"/>
    <property type="match status" value="1"/>
</dbReference>
<dbReference type="PROSITE" id="PS50109">
    <property type="entry name" value="HIS_KIN"/>
    <property type="match status" value="1"/>
</dbReference>
<dbReference type="Gene3D" id="3.30.450.20">
    <property type="entry name" value="PAS domain"/>
    <property type="match status" value="1"/>
</dbReference>
<keyword evidence="10" id="KW-0157">Chromophore</keyword>
<dbReference type="Gene3D" id="1.10.287.130">
    <property type="match status" value="1"/>
</dbReference>
<dbReference type="SMART" id="SM00387">
    <property type="entry name" value="HATPase_c"/>
    <property type="match status" value="1"/>
</dbReference>
<dbReference type="InterPro" id="IPR016132">
    <property type="entry name" value="Phyto_chromo_attachment"/>
</dbReference>
<evidence type="ECO:0000256" key="8">
    <source>
        <dbReference type="ARBA" id="ARBA00022679"/>
    </source>
</evidence>
<dbReference type="Pfam" id="PF01590">
    <property type="entry name" value="GAF"/>
    <property type="match status" value="1"/>
</dbReference>
<dbReference type="SUPFAM" id="SSF55874">
    <property type="entry name" value="ATPase domain of HSP90 chaperone/DNA topoisomerase II/histidine kinase"/>
    <property type="match status" value="1"/>
</dbReference>
<keyword evidence="7" id="KW-0716">Sensory transduction</keyword>
<feature type="region of interest" description="Disordered" evidence="12">
    <location>
        <begin position="766"/>
        <end position="787"/>
    </location>
</feature>
<name>A0AAJ5D7C8_9RALS</name>
<dbReference type="Proteomes" id="UP000255008">
    <property type="component" value="Unassembled WGS sequence"/>
</dbReference>
<feature type="region of interest" description="Disordered" evidence="12">
    <location>
        <begin position="488"/>
        <end position="507"/>
    </location>
</feature>
<dbReference type="InterPro" id="IPR036890">
    <property type="entry name" value="HATPase_C_sf"/>
</dbReference>
<dbReference type="EC" id="2.7.13.3" evidence="4"/>
<dbReference type="InterPro" id="IPR003018">
    <property type="entry name" value="GAF"/>
</dbReference>
<dbReference type="FunFam" id="3.30.565.10:FF:000006">
    <property type="entry name" value="Sensor histidine kinase WalK"/>
    <property type="match status" value="1"/>
</dbReference>
<dbReference type="SMART" id="SM00065">
    <property type="entry name" value="GAF"/>
    <property type="match status" value="1"/>
</dbReference>
<dbReference type="InterPro" id="IPR005467">
    <property type="entry name" value="His_kinase_dom"/>
</dbReference>
<dbReference type="InterPro" id="IPR004358">
    <property type="entry name" value="Sig_transdc_His_kin-like_C"/>
</dbReference>
<keyword evidence="9" id="KW-0418">Kinase</keyword>
<evidence type="ECO:0000256" key="11">
    <source>
        <dbReference type="ARBA" id="ARBA00023170"/>
    </source>
</evidence>
<evidence type="ECO:0000259" key="13">
    <source>
        <dbReference type="PROSITE" id="PS50046"/>
    </source>
</evidence>
<evidence type="ECO:0000259" key="14">
    <source>
        <dbReference type="PROSITE" id="PS50109"/>
    </source>
</evidence>
<protein>
    <recommendedName>
        <fullName evidence="4">histidine kinase</fullName>
        <ecNumber evidence="4">2.7.13.3</ecNumber>
    </recommendedName>
</protein>
<evidence type="ECO:0000256" key="2">
    <source>
        <dbReference type="ARBA" id="ARBA00004429"/>
    </source>
</evidence>
<keyword evidence="6" id="KW-0597">Phosphoprotein</keyword>
<dbReference type="Pfam" id="PF00360">
    <property type="entry name" value="PHY"/>
    <property type="match status" value="1"/>
</dbReference>
<dbReference type="Gene3D" id="3.30.450.270">
    <property type="match status" value="1"/>
</dbReference>